<feature type="signal peptide" evidence="1">
    <location>
        <begin position="1"/>
        <end position="19"/>
    </location>
</feature>
<comment type="caution">
    <text evidence="2">The sequence shown here is derived from an EMBL/GenBank/DDBJ whole genome shotgun (WGS) entry which is preliminary data.</text>
</comment>
<proteinExistence type="predicted"/>
<dbReference type="PANTHER" id="PTHR43649:SF32">
    <property type="entry name" value="SUGAR BINDING SECRETED PROTEIN"/>
    <property type="match status" value="1"/>
</dbReference>
<dbReference type="SUPFAM" id="SSF53850">
    <property type="entry name" value="Periplasmic binding protein-like II"/>
    <property type="match status" value="1"/>
</dbReference>
<protein>
    <recommendedName>
        <fullName evidence="4">Extracellular solute-binding protein</fullName>
    </recommendedName>
</protein>
<dbReference type="HOGENOM" id="CLU_031285_2_4_9"/>
<evidence type="ECO:0000256" key="1">
    <source>
        <dbReference type="SAM" id="SignalP"/>
    </source>
</evidence>
<dbReference type="InterPro" id="IPR006059">
    <property type="entry name" value="SBP"/>
</dbReference>
<dbReference type="OrthoDB" id="9768630at2"/>
<organism evidence="2 3">
    <name type="scientific">Enterococcus dispar ATCC 51266</name>
    <dbReference type="NCBI Taxonomy" id="1139219"/>
    <lineage>
        <taxon>Bacteria</taxon>
        <taxon>Bacillati</taxon>
        <taxon>Bacillota</taxon>
        <taxon>Bacilli</taxon>
        <taxon>Lactobacillales</taxon>
        <taxon>Enterococcaceae</taxon>
        <taxon>Enterococcus</taxon>
    </lineage>
</organism>
<dbReference type="RefSeq" id="WP_016172630.1">
    <property type="nucleotide sequence ID" value="NZ_ASWK01000001.1"/>
</dbReference>
<sequence>MKNGLWKLGIAVGTLLTLAACGNGGSAGTGDSTAGGGNAKDALTVWAWDPKFNIAAFEMAEADYQKDNPDFKLNIVENAQKDMVQKLNTNLSSGTKTGLPNIVMIEDYRAKSFLEAFPDSFFPVTDFIDPSEFMDYKIAATSVDGVQYGTPFDSGVTGLFLRKSVIGDAGLAPEDFTDITWTEFIELGKQVKDKTDKPLLSSDMNDLGLLRTMMHSSGSWYSKEDGSTPNFAGNESLKIALQDFKEMMDSGVMITHNAWDQLVANFNSGRVAGVAQGNWIIPSIKAEESQAGDWVVVPYPRQEGIVGATNASNLGGSSIYILNIDGKEEAAEFIAETFGKDVDFYEDLATEIGAIGSYEPAAETETYQQEDAFFDNQKIYHDFIEWAKEVPAVNFGKNTYAFEDVVKTTLQDYMNGKDLDKALEEAQKTAETQVK</sequence>
<dbReference type="Proteomes" id="UP000014127">
    <property type="component" value="Unassembled WGS sequence"/>
</dbReference>
<evidence type="ECO:0000313" key="3">
    <source>
        <dbReference type="Proteomes" id="UP000014127"/>
    </source>
</evidence>
<gene>
    <name evidence="2" type="ORF">OMK_01458</name>
</gene>
<dbReference type="EMBL" id="AHYR01000005">
    <property type="protein sequence ID" value="EOT41287.1"/>
    <property type="molecule type" value="Genomic_DNA"/>
</dbReference>
<dbReference type="PANTHER" id="PTHR43649">
    <property type="entry name" value="ARABINOSE-BINDING PROTEIN-RELATED"/>
    <property type="match status" value="1"/>
</dbReference>
<dbReference type="PROSITE" id="PS51257">
    <property type="entry name" value="PROKAR_LIPOPROTEIN"/>
    <property type="match status" value="1"/>
</dbReference>
<feature type="chain" id="PRO_5039316169" description="Extracellular solute-binding protein" evidence="1">
    <location>
        <begin position="20"/>
        <end position="435"/>
    </location>
</feature>
<reference evidence="2 3" key="1">
    <citation type="submission" date="2013-03" db="EMBL/GenBank/DDBJ databases">
        <title>The Genome Sequence of Enterococcus dispar ATCC_51266 (Illumina only assembly).</title>
        <authorList>
            <consortium name="The Broad Institute Genomics Platform"/>
            <consortium name="The Broad Institute Genome Sequencing Center for Infectious Disease"/>
            <person name="Earl A."/>
            <person name="Russ C."/>
            <person name="Gilmore M."/>
            <person name="Surin D."/>
            <person name="Walker B."/>
            <person name="Young S."/>
            <person name="Zeng Q."/>
            <person name="Gargeya S."/>
            <person name="Fitzgerald M."/>
            <person name="Haas B."/>
            <person name="Abouelleil A."/>
            <person name="Allen A.W."/>
            <person name="Alvarado L."/>
            <person name="Arachchi H.M."/>
            <person name="Berlin A.M."/>
            <person name="Chapman S.B."/>
            <person name="Gainer-Dewar J."/>
            <person name="Goldberg J."/>
            <person name="Griggs A."/>
            <person name="Gujja S."/>
            <person name="Hansen M."/>
            <person name="Howarth C."/>
            <person name="Imamovic A."/>
            <person name="Ireland A."/>
            <person name="Larimer J."/>
            <person name="McCowan C."/>
            <person name="Murphy C."/>
            <person name="Pearson M."/>
            <person name="Poon T.W."/>
            <person name="Priest M."/>
            <person name="Roberts A."/>
            <person name="Saif S."/>
            <person name="Shea T."/>
            <person name="Sisk P."/>
            <person name="Sykes S."/>
            <person name="Wortman J."/>
            <person name="Nusbaum C."/>
            <person name="Birren B."/>
        </authorList>
    </citation>
    <scope>NUCLEOTIDE SEQUENCE [LARGE SCALE GENOMIC DNA]</scope>
    <source>
        <strain evidence="2 3">ATCC 51266</strain>
    </source>
</reference>
<accession>S0K9G7</accession>
<dbReference type="PATRIC" id="fig|1139219.3.peg.1419"/>
<dbReference type="eggNOG" id="COG1653">
    <property type="taxonomic scope" value="Bacteria"/>
</dbReference>
<dbReference type="Pfam" id="PF13416">
    <property type="entry name" value="SBP_bac_8"/>
    <property type="match status" value="1"/>
</dbReference>
<dbReference type="AlphaFoldDB" id="S0K9G7"/>
<evidence type="ECO:0000313" key="2">
    <source>
        <dbReference type="EMBL" id="EOT41287.1"/>
    </source>
</evidence>
<dbReference type="InterPro" id="IPR050490">
    <property type="entry name" value="Bact_solute-bd_prot1"/>
</dbReference>
<keyword evidence="3" id="KW-1185">Reference proteome</keyword>
<dbReference type="STRING" id="44009.RV01_GL001297"/>
<name>S0K9G7_9ENTE</name>
<keyword evidence="1" id="KW-0732">Signal</keyword>
<evidence type="ECO:0008006" key="4">
    <source>
        <dbReference type="Google" id="ProtNLM"/>
    </source>
</evidence>
<dbReference type="Gene3D" id="3.40.190.10">
    <property type="entry name" value="Periplasmic binding protein-like II"/>
    <property type="match status" value="1"/>
</dbReference>